<dbReference type="InterPro" id="IPR050706">
    <property type="entry name" value="Cyclic-di-GMP_PDE-like"/>
</dbReference>
<dbReference type="SMART" id="SM00052">
    <property type="entry name" value="EAL"/>
    <property type="match status" value="1"/>
</dbReference>
<dbReference type="EMBL" id="RJKL01000001">
    <property type="protein sequence ID" value="ROP27909.1"/>
    <property type="molecule type" value="Genomic_DNA"/>
</dbReference>
<dbReference type="InterPro" id="IPR001633">
    <property type="entry name" value="EAL_dom"/>
</dbReference>
<feature type="domain" description="EAL" evidence="1">
    <location>
        <begin position="16"/>
        <end position="258"/>
    </location>
</feature>
<dbReference type="PROSITE" id="PS50883">
    <property type="entry name" value="EAL"/>
    <property type="match status" value="1"/>
</dbReference>
<accession>A0A3N1GCB4</accession>
<protein>
    <submittedName>
        <fullName evidence="2">EAL domain-containing protein (Putative c-di-GMP-specific phosphodiesterase class I)</fullName>
    </submittedName>
</protein>
<dbReference type="InterPro" id="IPR035919">
    <property type="entry name" value="EAL_sf"/>
</dbReference>
<dbReference type="Proteomes" id="UP000271683">
    <property type="component" value="Unassembled WGS sequence"/>
</dbReference>
<name>A0A3N1GCB4_9ACTN</name>
<dbReference type="PANTHER" id="PTHR33121">
    <property type="entry name" value="CYCLIC DI-GMP PHOSPHODIESTERASE PDEF"/>
    <property type="match status" value="1"/>
</dbReference>
<evidence type="ECO:0000313" key="3">
    <source>
        <dbReference type="Proteomes" id="UP000271683"/>
    </source>
</evidence>
<dbReference type="SUPFAM" id="SSF141868">
    <property type="entry name" value="EAL domain-like"/>
    <property type="match status" value="1"/>
</dbReference>
<gene>
    <name evidence="2" type="ORF">EDD30_0608</name>
</gene>
<dbReference type="PANTHER" id="PTHR33121:SF76">
    <property type="entry name" value="SIGNALING PROTEIN"/>
    <property type="match status" value="1"/>
</dbReference>
<comment type="caution">
    <text evidence="2">The sequence shown here is derived from an EMBL/GenBank/DDBJ whole genome shotgun (WGS) entry which is preliminary data.</text>
</comment>
<organism evidence="2 3">
    <name type="scientific">Couchioplanes caeruleus</name>
    <dbReference type="NCBI Taxonomy" id="56438"/>
    <lineage>
        <taxon>Bacteria</taxon>
        <taxon>Bacillati</taxon>
        <taxon>Actinomycetota</taxon>
        <taxon>Actinomycetes</taxon>
        <taxon>Micromonosporales</taxon>
        <taxon>Micromonosporaceae</taxon>
        <taxon>Couchioplanes</taxon>
    </lineage>
</organism>
<dbReference type="CDD" id="cd01948">
    <property type="entry name" value="EAL"/>
    <property type="match status" value="1"/>
</dbReference>
<evidence type="ECO:0000313" key="2">
    <source>
        <dbReference type="EMBL" id="ROP27909.1"/>
    </source>
</evidence>
<proteinExistence type="predicted"/>
<evidence type="ECO:0000259" key="1">
    <source>
        <dbReference type="PROSITE" id="PS50883"/>
    </source>
</evidence>
<dbReference type="GO" id="GO:0071111">
    <property type="term" value="F:cyclic-guanylate-specific phosphodiesterase activity"/>
    <property type="evidence" value="ECO:0007669"/>
    <property type="project" value="InterPro"/>
</dbReference>
<sequence>MRDAAELDGMTFTAPVVPAMRNLREVIHSQAIQPTFQPVVRLEDGVVKAYEALARFDKAHFPSPADAFAAAMEAGVGVDLELLALERAFTYLDEMPAGAWLSANLSVEALLDPRVSETLMAHAARGIAVELTEHTQVHDYPALVKVTERLRSAGILLAVDDAGAGFASLSHILQLRPDIIKLDITLTRGIDTDPVRMALARSLVGFAEDIGAMLIAEGIETVAEHEKLRALGVKLGQGYFMARPGPLPARAEITADGILIGGA</sequence>
<dbReference type="AlphaFoldDB" id="A0A3N1GCB4"/>
<dbReference type="Pfam" id="PF00563">
    <property type="entry name" value="EAL"/>
    <property type="match status" value="1"/>
</dbReference>
<reference evidence="2 3" key="1">
    <citation type="submission" date="2018-11" db="EMBL/GenBank/DDBJ databases">
        <title>Sequencing the genomes of 1000 actinobacteria strains.</title>
        <authorList>
            <person name="Klenk H.-P."/>
        </authorList>
    </citation>
    <scope>NUCLEOTIDE SEQUENCE [LARGE SCALE GENOMIC DNA]</scope>
    <source>
        <strain evidence="2 3">DSM 43634</strain>
    </source>
</reference>
<dbReference type="Gene3D" id="3.20.20.450">
    <property type="entry name" value="EAL domain"/>
    <property type="match status" value="1"/>
</dbReference>